<evidence type="ECO:0000313" key="1">
    <source>
        <dbReference type="EMBL" id="MFD1462979.1"/>
    </source>
</evidence>
<reference evidence="2" key="1">
    <citation type="journal article" date="2019" name="Int. J. Syst. Evol. Microbiol.">
        <title>The Global Catalogue of Microorganisms (GCM) 10K type strain sequencing project: providing services to taxonomists for standard genome sequencing and annotation.</title>
        <authorList>
            <consortium name="The Broad Institute Genomics Platform"/>
            <consortium name="The Broad Institute Genome Sequencing Center for Infectious Disease"/>
            <person name="Wu L."/>
            <person name="Ma J."/>
        </authorList>
    </citation>
    <scope>NUCLEOTIDE SEQUENCE [LARGE SCALE GENOMIC DNA]</scope>
    <source>
        <strain evidence="2">CCM 9147</strain>
    </source>
</reference>
<name>A0ABW4DH25_9BACL</name>
<evidence type="ECO:0000313" key="2">
    <source>
        <dbReference type="Proteomes" id="UP001597340"/>
    </source>
</evidence>
<comment type="caution">
    <text evidence="1">The sequence shown here is derived from an EMBL/GenBank/DDBJ whole genome shotgun (WGS) entry which is preliminary data.</text>
</comment>
<dbReference type="Proteomes" id="UP001597340">
    <property type="component" value="Unassembled WGS sequence"/>
</dbReference>
<protein>
    <submittedName>
        <fullName evidence="1">Uncharacterized protein</fullName>
    </submittedName>
</protein>
<gene>
    <name evidence="1" type="ORF">ACFQ5D_16620</name>
</gene>
<sequence>MDKDGLEVVENFKLLAKLNQYELTMFEGNKHIIPEYIRFLGISPEDDWLPAHVSIVEAALQYGWDIDNELAAMSQYSAAFPELEDYGNIFQFIDYSYHLALYHLRKDKFVDALNCLLQALESSIKIENGKYFKRCIALFEAFRGFATPSQLDSYALLFKKILEGELKNEKGISYFDNRIKFNHPHTTH</sequence>
<organism evidence="1 2">
    <name type="scientific">Paenibacillus farraposensis</name>
    <dbReference type="NCBI Taxonomy" id="2807095"/>
    <lineage>
        <taxon>Bacteria</taxon>
        <taxon>Bacillati</taxon>
        <taxon>Bacillota</taxon>
        <taxon>Bacilli</taxon>
        <taxon>Bacillales</taxon>
        <taxon>Paenibacillaceae</taxon>
        <taxon>Paenibacillus</taxon>
    </lineage>
</organism>
<dbReference type="EMBL" id="JBHTNZ010000025">
    <property type="protein sequence ID" value="MFD1462979.1"/>
    <property type="molecule type" value="Genomic_DNA"/>
</dbReference>
<keyword evidence="2" id="KW-1185">Reference proteome</keyword>
<proteinExistence type="predicted"/>
<accession>A0ABW4DH25</accession>